<protein>
    <submittedName>
        <fullName evidence="2">Uncharacterized protein</fullName>
    </submittedName>
</protein>
<name>A0A1M6V7K1_9FIRM</name>
<proteinExistence type="predicted"/>
<accession>A0A1M6V7K1</accession>
<gene>
    <name evidence="2" type="ORF">SAMN02745136_03311</name>
</gene>
<reference evidence="2 3" key="1">
    <citation type="submission" date="2016-11" db="EMBL/GenBank/DDBJ databases">
        <authorList>
            <person name="Jaros S."/>
            <person name="Januszkiewicz K."/>
            <person name="Wedrychowicz H."/>
        </authorList>
    </citation>
    <scope>NUCLEOTIDE SEQUENCE [LARGE SCALE GENOMIC DNA]</scope>
    <source>
        <strain evidence="2 3">DSM 15929</strain>
    </source>
</reference>
<feature type="compositionally biased region" description="Basic and acidic residues" evidence="1">
    <location>
        <begin position="7"/>
        <end position="20"/>
    </location>
</feature>
<feature type="region of interest" description="Disordered" evidence="1">
    <location>
        <begin position="82"/>
        <end position="122"/>
    </location>
</feature>
<keyword evidence="3" id="KW-1185">Reference proteome</keyword>
<sequence>MSAGEKVIAKEMRRQEKERRKRIEQANKMLIPVSKKTAMTLGMISFDPSQLSETNDGKQMSDNWIDKRLDDAVGKEKADEIRDAAEDNPDSVSHEVYHIDPNVDDNGNTHTDTQEVDSEGNKVGEKIIVEYFDKDGNRIDPSSEA</sequence>
<dbReference type="RefSeq" id="WP_073277932.1">
    <property type="nucleotide sequence ID" value="NZ_FRAC01000017.1"/>
</dbReference>
<evidence type="ECO:0000313" key="2">
    <source>
        <dbReference type="EMBL" id="SHK77428.1"/>
    </source>
</evidence>
<dbReference type="STRING" id="1121322.SAMN02745136_03311"/>
<feature type="region of interest" description="Disordered" evidence="1">
    <location>
        <begin position="1"/>
        <end position="20"/>
    </location>
</feature>
<dbReference type="AlphaFoldDB" id="A0A1M6V7K1"/>
<dbReference type="EMBL" id="FRAC01000017">
    <property type="protein sequence ID" value="SHK77428.1"/>
    <property type="molecule type" value="Genomic_DNA"/>
</dbReference>
<dbReference type="Proteomes" id="UP000184386">
    <property type="component" value="Unassembled WGS sequence"/>
</dbReference>
<evidence type="ECO:0000256" key="1">
    <source>
        <dbReference type="SAM" id="MobiDB-lite"/>
    </source>
</evidence>
<evidence type="ECO:0000313" key="3">
    <source>
        <dbReference type="Proteomes" id="UP000184386"/>
    </source>
</evidence>
<dbReference type="OrthoDB" id="2235566at2"/>
<organism evidence="2 3">
    <name type="scientific">Anaerocolumna jejuensis DSM 15929</name>
    <dbReference type="NCBI Taxonomy" id="1121322"/>
    <lineage>
        <taxon>Bacteria</taxon>
        <taxon>Bacillati</taxon>
        <taxon>Bacillota</taxon>
        <taxon>Clostridia</taxon>
        <taxon>Lachnospirales</taxon>
        <taxon>Lachnospiraceae</taxon>
        <taxon>Anaerocolumna</taxon>
    </lineage>
</organism>